<dbReference type="EMBL" id="OBDO01000006">
    <property type="protein sequence ID" value="SNX97186.1"/>
    <property type="molecule type" value="Genomic_DNA"/>
</dbReference>
<name>A0A285EGK2_9ACTN</name>
<sequence length="78" mass="8127">MPSTLADSEMRRCPSTATIAIANSGKTGQGTSTPVSRLTVPAENDPNAPSWPIAITEYAHSASTAAPPPIGRPRLRPM</sequence>
<evidence type="ECO:0000313" key="2">
    <source>
        <dbReference type="Proteomes" id="UP000219514"/>
    </source>
</evidence>
<keyword evidence="2" id="KW-1185">Reference proteome</keyword>
<organism evidence="1 2">
    <name type="scientific">Geodermatophilus sabuli</name>
    <dbReference type="NCBI Taxonomy" id="1564158"/>
    <lineage>
        <taxon>Bacteria</taxon>
        <taxon>Bacillati</taxon>
        <taxon>Actinomycetota</taxon>
        <taxon>Actinomycetes</taxon>
        <taxon>Geodermatophilales</taxon>
        <taxon>Geodermatophilaceae</taxon>
        <taxon>Geodermatophilus</taxon>
    </lineage>
</organism>
<dbReference type="AlphaFoldDB" id="A0A285EGK2"/>
<gene>
    <name evidence="1" type="ORF">SAMN06893097_106136</name>
</gene>
<accession>A0A285EGK2</accession>
<evidence type="ECO:0000313" key="1">
    <source>
        <dbReference type="EMBL" id="SNX97186.1"/>
    </source>
</evidence>
<dbReference type="Proteomes" id="UP000219514">
    <property type="component" value="Unassembled WGS sequence"/>
</dbReference>
<proteinExistence type="predicted"/>
<reference evidence="1 2" key="1">
    <citation type="submission" date="2017-09" db="EMBL/GenBank/DDBJ databases">
        <authorList>
            <person name="Ehlers B."/>
            <person name="Leendertz F.H."/>
        </authorList>
    </citation>
    <scope>NUCLEOTIDE SEQUENCE [LARGE SCALE GENOMIC DNA]</scope>
    <source>
        <strain evidence="1 2">DSM 46844</strain>
    </source>
</reference>
<protein>
    <submittedName>
        <fullName evidence="1">Uncharacterized protein</fullName>
    </submittedName>
</protein>